<gene>
    <name evidence="2" type="primary">bstH</name>
</gene>
<feature type="compositionally biased region" description="Basic and acidic residues" evidence="1">
    <location>
        <begin position="414"/>
        <end position="423"/>
    </location>
</feature>
<dbReference type="PANTHER" id="PTHR43135">
    <property type="entry name" value="ALPHA-D-RIBOSE 1-METHYLPHOSPHONATE 5-TRIPHOSPHATE DIPHOSPHATASE"/>
    <property type="match status" value="1"/>
</dbReference>
<evidence type="ECO:0000313" key="2">
    <source>
        <dbReference type="EMBL" id="AFU90399.1"/>
    </source>
</evidence>
<dbReference type="EMBL" id="JX827389">
    <property type="protein sequence ID" value="AFU90399.1"/>
    <property type="molecule type" value="Genomic_DNA"/>
</dbReference>
<dbReference type="InterPro" id="IPR051781">
    <property type="entry name" value="Metallo-dep_Hydrolase"/>
</dbReference>
<proteinExistence type="predicted"/>
<sequence>MLDAETGEAAPPRDLEVVDGAVARWSPAPDAAYCEWFALPGFVDAHAHVSSVTDLVGMLAYGVTGYRQMWGEPAHLYSAGVHRARHAVLPLPWTTAGVVDGPDSRIPHHVTVVDDARQVRRVVEDVLAFGFDGIKVYDDLARPAFEALVREAERAGIPVVGHVPEAVPLDAAYPGMWSTEHLYGIVPNVFRLPAADRWAVLADALQRHRDDGPAVEGAAGRFVCPTLTAWRARSGERRYTRPSRTLLQSATPSRRPAWHAAARDALSLERAEAQRRSLLVDRLGGIAYDLSRRGARLLVGTDCGNPFVLAGPSYHKELAELSRSGLDFATVLKAATVDAYAATGRDPARADLVLYRRSPAHDVTRLARPDAVLVDGVLLDADDLDHLWGLRLTAAGLDAGTWRRGDVDPAAGDRQNKETADAG</sequence>
<organism evidence="2">
    <name type="scientific">Streptomyces sp. WMMB 272</name>
    <dbReference type="NCBI Taxonomy" id="1234059"/>
    <lineage>
        <taxon>Bacteria</taxon>
        <taxon>Bacillati</taxon>
        <taxon>Actinomycetota</taxon>
        <taxon>Actinomycetes</taxon>
        <taxon>Kitasatosporales</taxon>
        <taxon>Streptomycetaceae</taxon>
        <taxon>Streptomyces</taxon>
    </lineage>
</organism>
<dbReference type="SUPFAM" id="SSF51556">
    <property type="entry name" value="Metallo-dependent hydrolases"/>
    <property type="match status" value="1"/>
</dbReference>
<dbReference type="InterPro" id="IPR032466">
    <property type="entry name" value="Metal_Hydrolase"/>
</dbReference>
<name>K4JY24_9ACTN</name>
<evidence type="ECO:0000256" key="1">
    <source>
        <dbReference type="SAM" id="MobiDB-lite"/>
    </source>
</evidence>
<dbReference type="PANTHER" id="PTHR43135:SF3">
    <property type="entry name" value="ALPHA-D-RIBOSE 1-METHYLPHOSPHONATE 5-TRIPHOSPHATE DIPHOSPHATASE"/>
    <property type="match status" value="1"/>
</dbReference>
<reference evidence="2" key="1">
    <citation type="journal article" date="2012" name="Org. Lett.">
        <title>Structure and biosynthesis of the antibiotic bottromycin D.</title>
        <authorList>
            <person name="Hou Y."/>
            <person name="Tianero M.D."/>
            <person name="Kwan J.C."/>
            <person name="Wyche T.P."/>
            <person name="Michel C.R."/>
            <person name="Ellis G.A."/>
            <person name="Vazquez-Rivera E."/>
            <person name="Braun D.R."/>
            <person name="Rose W.E."/>
            <person name="Schmidt E.W."/>
            <person name="Bugni T.S."/>
        </authorList>
    </citation>
    <scope>NUCLEOTIDE SEQUENCE</scope>
    <source>
        <strain evidence="2">WMMB 272</strain>
    </source>
</reference>
<feature type="region of interest" description="Disordered" evidence="1">
    <location>
        <begin position="403"/>
        <end position="423"/>
    </location>
</feature>
<dbReference type="AlphaFoldDB" id="K4JY24"/>
<dbReference type="Gene3D" id="2.30.40.10">
    <property type="entry name" value="Urease, subunit C, domain 1"/>
    <property type="match status" value="1"/>
</dbReference>
<protein>
    <submittedName>
        <fullName evidence="2">Amidohydrolase</fullName>
    </submittedName>
</protein>
<dbReference type="Gene3D" id="3.40.50.10910">
    <property type="entry name" value="Amidohydrolase"/>
    <property type="match status" value="1"/>
</dbReference>
<dbReference type="Gene3D" id="3.30.110.90">
    <property type="entry name" value="Amidohydrolase"/>
    <property type="match status" value="1"/>
</dbReference>
<accession>K4JY24</accession>
<dbReference type="GO" id="GO:0016810">
    <property type="term" value="F:hydrolase activity, acting on carbon-nitrogen (but not peptide) bonds"/>
    <property type="evidence" value="ECO:0007669"/>
    <property type="project" value="InterPro"/>
</dbReference>
<dbReference type="Gene3D" id="1.20.58.520">
    <property type="entry name" value="Amidohydrolase"/>
    <property type="match status" value="1"/>
</dbReference>
<dbReference type="InterPro" id="IPR011059">
    <property type="entry name" value="Metal-dep_hydrolase_composite"/>
</dbReference>
<keyword evidence="2" id="KW-0378">Hydrolase</keyword>